<feature type="non-terminal residue" evidence="2">
    <location>
        <position position="96"/>
    </location>
</feature>
<accession>A0ABU5QG69</accession>
<feature type="transmembrane region" description="Helical" evidence="1">
    <location>
        <begin position="43"/>
        <end position="61"/>
    </location>
</feature>
<evidence type="ECO:0000313" key="3">
    <source>
        <dbReference type="Proteomes" id="UP001302949"/>
    </source>
</evidence>
<keyword evidence="1" id="KW-0812">Transmembrane</keyword>
<keyword evidence="1" id="KW-1133">Transmembrane helix</keyword>
<sequence>MEGTIVMANEVYEFELTIQHYLAFLVLIINFLIFFFYKSFYKYSLLSTILLGLFNVIRLSLKIVFQYSFIIKSTHVVGGFFISFDAIYLKNTILFT</sequence>
<reference evidence="2 3" key="1">
    <citation type="submission" date="2023-12" db="EMBL/GenBank/DDBJ databases">
        <title>Novel species of the genus Arcicella isolated from rivers.</title>
        <authorList>
            <person name="Lu H."/>
        </authorList>
    </citation>
    <scope>NUCLEOTIDE SEQUENCE [LARGE SCALE GENOMIC DNA]</scope>
    <source>
        <strain evidence="2 3">KCTC 23307</strain>
    </source>
</reference>
<keyword evidence="3" id="KW-1185">Reference proteome</keyword>
<comment type="caution">
    <text evidence="2">The sequence shown here is derived from an EMBL/GenBank/DDBJ whole genome shotgun (WGS) entry which is preliminary data.</text>
</comment>
<protein>
    <submittedName>
        <fullName evidence="2">Uncharacterized protein</fullName>
    </submittedName>
</protein>
<gene>
    <name evidence="2" type="ORF">VB248_22030</name>
</gene>
<evidence type="ECO:0000313" key="2">
    <source>
        <dbReference type="EMBL" id="MEA5141851.1"/>
    </source>
</evidence>
<dbReference type="Proteomes" id="UP001302949">
    <property type="component" value="Unassembled WGS sequence"/>
</dbReference>
<dbReference type="RefSeq" id="WP_323299004.1">
    <property type="nucleotide sequence ID" value="NZ_JAYFUM010000033.1"/>
</dbReference>
<keyword evidence="1" id="KW-0472">Membrane</keyword>
<organism evidence="2 3">
    <name type="scientific">Arcicella rigui</name>
    <dbReference type="NCBI Taxonomy" id="797020"/>
    <lineage>
        <taxon>Bacteria</taxon>
        <taxon>Pseudomonadati</taxon>
        <taxon>Bacteroidota</taxon>
        <taxon>Cytophagia</taxon>
        <taxon>Cytophagales</taxon>
        <taxon>Flectobacillaceae</taxon>
        <taxon>Arcicella</taxon>
    </lineage>
</organism>
<dbReference type="EMBL" id="JAYFUM010000033">
    <property type="protein sequence ID" value="MEA5141851.1"/>
    <property type="molecule type" value="Genomic_DNA"/>
</dbReference>
<feature type="transmembrane region" description="Helical" evidence="1">
    <location>
        <begin position="18"/>
        <end position="36"/>
    </location>
</feature>
<proteinExistence type="predicted"/>
<name>A0ABU5QG69_9BACT</name>
<evidence type="ECO:0000256" key="1">
    <source>
        <dbReference type="SAM" id="Phobius"/>
    </source>
</evidence>